<evidence type="ECO:0000256" key="3">
    <source>
        <dbReference type="ARBA" id="ARBA00022741"/>
    </source>
</evidence>
<dbReference type="Pfam" id="PF03764">
    <property type="entry name" value="EFG_IV"/>
    <property type="match status" value="1"/>
</dbReference>
<keyword evidence="4" id="KW-0342">GTP-binding</keyword>
<keyword evidence="3" id="KW-0547">Nucleotide-binding</keyword>
<dbReference type="Gene3D" id="3.30.70.240">
    <property type="match status" value="1"/>
</dbReference>
<dbReference type="SUPFAM" id="SSF50447">
    <property type="entry name" value="Translation proteins"/>
    <property type="match status" value="1"/>
</dbReference>
<feature type="domain" description="Translation elongation factor EFG/EF2" evidence="5">
    <location>
        <begin position="599"/>
        <end position="718"/>
    </location>
</feature>
<keyword evidence="7" id="KW-1185">Reference proteome</keyword>
<dbReference type="InterPro" id="IPR027417">
    <property type="entry name" value="P-loop_NTPase"/>
</dbReference>
<evidence type="ECO:0000256" key="4">
    <source>
        <dbReference type="ARBA" id="ARBA00023134"/>
    </source>
</evidence>
<dbReference type="PANTHER" id="PTHR42908:SF3">
    <property type="entry name" value="ELONGATION FACTOR-LIKE GTPASE 1"/>
    <property type="match status" value="1"/>
</dbReference>
<protein>
    <recommendedName>
        <fullName evidence="1">Elongation factor 2</fullName>
    </recommendedName>
</protein>
<dbReference type="SMART" id="SM00889">
    <property type="entry name" value="EFG_IV"/>
    <property type="match status" value="1"/>
</dbReference>
<evidence type="ECO:0000259" key="5">
    <source>
        <dbReference type="SMART" id="SM00889"/>
    </source>
</evidence>
<comment type="caution">
    <text evidence="6">The sequence shown here is derived from an EMBL/GenBank/DDBJ whole genome shotgun (WGS) entry which is preliminary data.</text>
</comment>
<dbReference type="SUPFAM" id="SSF54211">
    <property type="entry name" value="Ribosomal protein S5 domain 2-like"/>
    <property type="match status" value="1"/>
</dbReference>
<dbReference type="InterPro" id="IPR005517">
    <property type="entry name" value="Transl_elong_EFG/EF2_IV"/>
</dbReference>
<proteinExistence type="predicted"/>
<organism evidence="6 7">
    <name type="scientific">Aspergillus pseudoustus</name>
    <dbReference type="NCBI Taxonomy" id="1810923"/>
    <lineage>
        <taxon>Eukaryota</taxon>
        <taxon>Fungi</taxon>
        <taxon>Dikarya</taxon>
        <taxon>Ascomycota</taxon>
        <taxon>Pezizomycotina</taxon>
        <taxon>Eurotiomycetes</taxon>
        <taxon>Eurotiomycetidae</taxon>
        <taxon>Eurotiales</taxon>
        <taxon>Aspergillaceae</taxon>
        <taxon>Aspergillus</taxon>
        <taxon>Aspergillus subgen. Nidulantes</taxon>
    </lineage>
</organism>
<dbReference type="EMBL" id="JBFXLU010000461">
    <property type="protein sequence ID" value="KAL2826027.1"/>
    <property type="molecule type" value="Genomic_DNA"/>
</dbReference>
<gene>
    <name evidence="6" type="ORF">BJY01DRAFT_262471</name>
</gene>
<dbReference type="PANTHER" id="PTHR42908">
    <property type="entry name" value="TRANSLATION ELONGATION FACTOR-RELATED"/>
    <property type="match status" value="1"/>
</dbReference>
<dbReference type="Gene3D" id="3.30.230.10">
    <property type="match status" value="1"/>
</dbReference>
<reference evidence="6 7" key="1">
    <citation type="submission" date="2024-07" db="EMBL/GenBank/DDBJ databases">
        <title>Section-level genome sequencing and comparative genomics of Aspergillus sections Usti and Cavernicolus.</title>
        <authorList>
            <consortium name="Lawrence Berkeley National Laboratory"/>
            <person name="Nybo J.L."/>
            <person name="Vesth T.C."/>
            <person name="Theobald S."/>
            <person name="Frisvad J.C."/>
            <person name="Larsen T.O."/>
            <person name="Kjaerboelling I."/>
            <person name="Rothschild-Mancinelli K."/>
            <person name="Lyhne E.K."/>
            <person name="Kogle M.E."/>
            <person name="Barry K."/>
            <person name="Clum A."/>
            <person name="Na H."/>
            <person name="Ledsgaard L."/>
            <person name="Lin J."/>
            <person name="Lipzen A."/>
            <person name="Kuo A."/>
            <person name="Riley R."/>
            <person name="Mondo S."/>
            <person name="Labutti K."/>
            <person name="Haridas S."/>
            <person name="Pangalinan J."/>
            <person name="Salamov A.A."/>
            <person name="Simmons B.A."/>
            <person name="Magnuson J.K."/>
            <person name="Chen J."/>
            <person name="Drula E."/>
            <person name="Henrissat B."/>
            <person name="Wiebenga A."/>
            <person name="Lubbers R.J."/>
            <person name="Gomes A.C."/>
            <person name="Makela M.R."/>
            <person name="Stajich J."/>
            <person name="Grigoriev I.V."/>
            <person name="Mortensen U.H."/>
            <person name="De Vries R.P."/>
            <person name="Baker S.E."/>
            <person name="Andersen M.R."/>
        </authorList>
    </citation>
    <scope>NUCLEOTIDE SEQUENCE [LARGE SCALE GENOMIC DNA]</scope>
    <source>
        <strain evidence="6 7">CBS 123904</strain>
    </source>
</reference>
<dbReference type="Proteomes" id="UP001610446">
    <property type="component" value="Unassembled WGS sequence"/>
</dbReference>
<sequence length="812" mass="89577">MVLAMRYQKLESFATEEIAQLTHAAENIRNVSVLSTVQNGKYPLAGLLAQGACDRSRDATGLRDGAPGTLAKQVVQSFSVDIESKEQECPIAQRYLLNLVEDPDRPALPQAAALSLRITDGAIVLLDAGLGISAQAEGLLCTALSERNRATIWLDIESLLAQRQSKEDVYQILAAEVHSVNAIIERSGYCFSQERIDPVAGNIAFGSLAHGWAVTLPHFGARYGEKLGLTSEDLAQRLWGDNFFDTETRAWSEEPQHHGRTLKRSFIHFILDPIFKIYDAARSASETVPDVLAVFGIELDAPERELTGDALLQASLQQFLPASNAILQLAVTNLPSPMTAQKYRAEWLYQGSLDDEAGVGIRTCDANGPLIVFITRAIPTPDKDNEVFYLLGRIFSGTVKQDQQVWTDKDAGRFRDGKSITSTNVVSGMAVVPVAHMSAGNIVAIQGKDLPSPGGDETWEGFTMTTSNAVRKCRGLVFNDRAAIFVNIRPEDSKDVPKVGIATRGLARSDPFLLTFADEADGFNVQGFDEMQVQRGAEQLQKFLNETPIRISKPLFRYREGIKTPSEETCLTKSPNKRCRLYSKATPLPENLTREIESGLIDTEYKSDQQAAYLAKHHSPDWTLEKARKIWSFAPHGSGPNILVDSTVAVQYVTEFRDSLVSGFQWAAREGPLCEEPLRGVRVDIVDAWAMCDARFRGRGQLIPTMRRAVYGTVLRASPFLFEAVYLVEVYVARECGDSLRGIIAERKGVVIREESTPAGLTVVQAYVRAEQALGLTQLVTSTTGGSADHRIWFDHWEELQGDLAATFYDSR</sequence>
<accession>A0ABR4IE55</accession>
<dbReference type="CDD" id="cd01681">
    <property type="entry name" value="aeEF2_snRNP_like_IV"/>
    <property type="match status" value="1"/>
</dbReference>
<dbReference type="SUPFAM" id="SSF52540">
    <property type="entry name" value="P-loop containing nucleoside triphosphate hydrolases"/>
    <property type="match status" value="1"/>
</dbReference>
<dbReference type="InterPro" id="IPR035647">
    <property type="entry name" value="EFG_III/V"/>
</dbReference>
<keyword evidence="2" id="KW-0963">Cytoplasm</keyword>
<dbReference type="Pfam" id="PF00679">
    <property type="entry name" value="EFG_C"/>
    <property type="match status" value="1"/>
</dbReference>
<evidence type="ECO:0000256" key="1">
    <source>
        <dbReference type="ARBA" id="ARBA00017891"/>
    </source>
</evidence>
<evidence type="ECO:0000313" key="7">
    <source>
        <dbReference type="Proteomes" id="UP001610446"/>
    </source>
</evidence>
<dbReference type="InterPro" id="IPR000640">
    <property type="entry name" value="EFG_V-like"/>
</dbReference>
<evidence type="ECO:0000256" key="2">
    <source>
        <dbReference type="ARBA" id="ARBA00022490"/>
    </source>
</evidence>
<name>A0ABR4IE55_9EURO</name>
<evidence type="ECO:0000313" key="6">
    <source>
        <dbReference type="EMBL" id="KAL2826027.1"/>
    </source>
</evidence>
<dbReference type="InterPro" id="IPR014721">
    <property type="entry name" value="Ribsml_uS5_D2-typ_fold_subgr"/>
</dbReference>
<dbReference type="InterPro" id="IPR020568">
    <property type="entry name" value="Ribosomal_Su5_D2-typ_SF"/>
</dbReference>
<dbReference type="SUPFAM" id="SSF54980">
    <property type="entry name" value="EF-G C-terminal domain-like"/>
    <property type="match status" value="1"/>
</dbReference>
<dbReference type="InterPro" id="IPR009000">
    <property type="entry name" value="Transl_B-barrel_sf"/>
</dbReference>
<dbReference type="Gene3D" id="2.40.30.10">
    <property type="entry name" value="Translation factors"/>
    <property type="match status" value="1"/>
</dbReference>
<dbReference type="Gene3D" id="3.90.1430.10">
    <property type="entry name" value="Yeast translation eEF2 (G' domain)"/>
    <property type="match status" value="1"/>
</dbReference>